<comment type="caution">
    <text evidence="1">The sequence shown here is derived from an EMBL/GenBank/DDBJ whole genome shotgun (WGS) entry which is preliminary data.</text>
</comment>
<feature type="non-terminal residue" evidence="1">
    <location>
        <position position="1"/>
    </location>
</feature>
<proteinExistence type="predicted"/>
<reference evidence="1 2" key="1">
    <citation type="submission" date="2024-02" db="EMBL/GenBank/DDBJ databases">
        <authorList>
            <person name="Chen Y."/>
            <person name="Shah S."/>
            <person name="Dougan E. K."/>
            <person name="Thang M."/>
            <person name="Chan C."/>
        </authorList>
    </citation>
    <scope>NUCLEOTIDE SEQUENCE [LARGE SCALE GENOMIC DNA]</scope>
</reference>
<protein>
    <submittedName>
        <fullName evidence="1">Uncharacterized protein</fullName>
    </submittedName>
</protein>
<gene>
    <name evidence="1" type="ORF">SCF082_LOCUS37843</name>
</gene>
<organism evidence="1 2">
    <name type="scientific">Durusdinium trenchii</name>
    <dbReference type="NCBI Taxonomy" id="1381693"/>
    <lineage>
        <taxon>Eukaryota</taxon>
        <taxon>Sar</taxon>
        <taxon>Alveolata</taxon>
        <taxon>Dinophyceae</taxon>
        <taxon>Suessiales</taxon>
        <taxon>Symbiodiniaceae</taxon>
        <taxon>Durusdinium</taxon>
    </lineage>
</organism>
<name>A0ABP0PUP1_9DINO</name>
<dbReference type="Proteomes" id="UP001642464">
    <property type="component" value="Unassembled WGS sequence"/>
</dbReference>
<accession>A0ABP0PUP1</accession>
<keyword evidence="2" id="KW-1185">Reference proteome</keyword>
<evidence type="ECO:0000313" key="2">
    <source>
        <dbReference type="Proteomes" id="UP001642464"/>
    </source>
</evidence>
<sequence>MMKQLKGTSQSELQWNVLIAATLAISAFVMVDSGSGDDDSGIPLMGVARSPRPDM</sequence>
<dbReference type="EMBL" id="CAXAMM010038591">
    <property type="protein sequence ID" value="CAK9079308.1"/>
    <property type="molecule type" value="Genomic_DNA"/>
</dbReference>
<feature type="non-terminal residue" evidence="1">
    <location>
        <position position="55"/>
    </location>
</feature>
<evidence type="ECO:0000313" key="1">
    <source>
        <dbReference type="EMBL" id="CAK9079308.1"/>
    </source>
</evidence>